<name>A0A8X6X4W9_9ARAC</name>
<feature type="active site" description="Charge relay system" evidence="8">
    <location>
        <position position="352"/>
    </location>
</feature>
<feature type="signal peptide" evidence="9">
    <location>
        <begin position="1"/>
        <end position="20"/>
    </location>
</feature>
<dbReference type="GO" id="GO:0003990">
    <property type="term" value="F:acetylcholinesterase activity"/>
    <property type="evidence" value="ECO:0007669"/>
    <property type="project" value="UniProtKB-EC"/>
</dbReference>
<evidence type="ECO:0000256" key="1">
    <source>
        <dbReference type="ARBA" id="ARBA00005964"/>
    </source>
</evidence>
<dbReference type="Proteomes" id="UP000886998">
    <property type="component" value="Unassembled WGS sequence"/>
</dbReference>
<evidence type="ECO:0000256" key="6">
    <source>
        <dbReference type="ARBA" id="ARBA00023180"/>
    </source>
</evidence>
<comment type="similarity">
    <text evidence="1 9">Belongs to the type-B carboxylesterase/lipase family.</text>
</comment>
<dbReference type="Pfam" id="PF00135">
    <property type="entry name" value="COesterase"/>
    <property type="match status" value="1"/>
</dbReference>
<reference evidence="11" key="1">
    <citation type="submission" date="2020-08" db="EMBL/GenBank/DDBJ databases">
        <title>Multicomponent nature underlies the extraordinary mechanical properties of spider dragline silk.</title>
        <authorList>
            <person name="Kono N."/>
            <person name="Nakamura H."/>
            <person name="Mori M."/>
            <person name="Yoshida Y."/>
            <person name="Ohtoshi R."/>
            <person name="Malay A.D."/>
            <person name="Moran D.A.P."/>
            <person name="Tomita M."/>
            <person name="Numata K."/>
            <person name="Arakawa K."/>
        </authorList>
    </citation>
    <scope>NUCLEOTIDE SEQUENCE</scope>
</reference>
<dbReference type="InterPro" id="IPR019819">
    <property type="entry name" value="Carboxylesterase_B_CS"/>
</dbReference>
<dbReference type="EC" id="3.1.1.-" evidence="9"/>
<comment type="caution">
    <text evidence="11">The sequence shown here is derived from an EMBL/GenBank/DDBJ whole genome shotgun (WGS) entry which is preliminary data.</text>
</comment>
<accession>A0A8X6X4W9</accession>
<organism evidence="11 12">
    <name type="scientific">Trichonephila inaurata madagascariensis</name>
    <dbReference type="NCBI Taxonomy" id="2747483"/>
    <lineage>
        <taxon>Eukaryota</taxon>
        <taxon>Metazoa</taxon>
        <taxon>Ecdysozoa</taxon>
        <taxon>Arthropoda</taxon>
        <taxon>Chelicerata</taxon>
        <taxon>Arachnida</taxon>
        <taxon>Araneae</taxon>
        <taxon>Araneomorphae</taxon>
        <taxon>Entelegynae</taxon>
        <taxon>Araneoidea</taxon>
        <taxon>Nephilidae</taxon>
        <taxon>Trichonephila</taxon>
        <taxon>Trichonephila inaurata</taxon>
    </lineage>
</organism>
<evidence type="ECO:0000256" key="5">
    <source>
        <dbReference type="ARBA" id="ARBA00023157"/>
    </source>
</evidence>
<evidence type="ECO:0000313" key="12">
    <source>
        <dbReference type="Proteomes" id="UP000886998"/>
    </source>
</evidence>
<keyword evidence="4" id="KW-0531">Neurotransmitter degradation</keyword>
<dbReference type="InterPro" id="IPR019826">
    <property type="entry name" value="Carboxylesterase_B_AS"/>
</dbReference>
<dbReference type="InterPro" id="IPR029058">
    <property type="entry name" value="AB_hydrolase_fold"/>
</dbReference>
<dbReference type="PANTHER" id="PTHR43918">
    <property type="entry name" value="ACETYLCHOLINESTERASE"/>
    <property type="match status" value="1"/>
</dbReference>
<dbReference type="FunFam" id="3.40.50.1820:FF:000029">
    <property type="entry name" value="Acetylcholinesterase"/>
    <property type="match status" value="1"/>
</dbReference>
<dbReference type="PANTHER" id="PTHR43918:SF4">
    <property type="entry name" value="CARBOXYLIC ESTER HYDROLASE"/>
    <property type="match status" value="1"/>
</dbReference>
<feature type="active site" description="Acyl-ester intermediate" evidence="8">
    <location>
        <position position="222"/>
    </location>
</feature>
<keyword evidence="5" id="KW-1015">Disulfide bond</keyword>
<keyword evidence="9" id="KW-0732">Signal</keyword>
<dbReference type="SUPFAM" id="SSF53474">
    <property type="entry name" value="alpha/beta-Hydrolases"/>
    <property type="match status" value="1"/>
</dbReference>
<evidence type="ECO:0000256" key="9">
    <source>
        <dbReference type="RuleBase" id="RU361235"/>
    </source>
</evidence>
<sequence>MMHVTFFLSFLFCGLQCALSCKDNPYFKDAGPLVKTNVGSIVGKYVKVFDTDVAAFLGIPYAKPPIGEKRFSKPEPIDPWDGILLADEKPSPCMQYSSRNFSFIPATKPSEDCLYLNIWTPMKCCCGSLDKFPVLVWIYGGGFSFGSTDIDLYDGRILASYGEAIVVSMNYRVGIFGFLDAGTKDTQANAGLFDQSLALKWVKENIQHFGGDPNSITIFGESAGAISVSLHMISPISKNLFNRAIIQSGSSYNPHIIDSPSMAQFKVNYLAQMIDCANDTHNIATNPSAVVRCLKKKDAMVLAKTENTITSKTVTFSMPSFGNDFLPKSPLESFKSGEITPVDVLIGNMKDEGTLFLYYMMSEVFPIDQTPVVNLSLAHSIIAPLFRLVPESMVEKIFNFYFREISEEDTEKIIKAFSDALGDYVFNCPMMYLAENMKNVYFYEMTHRSQRDILPEWMGVPHFYDVPFVFGMPIVDTKHFTPEDGRFSGDLIQKWTSFARTGCPLSNKQSWPKFSSTNPSVFELNSRNSHIKSFSRVQACEFWRPFLTES</sequence>
<feature type="chain" id="PRO_5036517081" description="Carboxylic ester hydrolase" evidence="9">
    <location>
        <begin position="21"/>
        <end position="550"/>
    </location>
</feature>
<dbReference type="PROSITE" id="PS00122">
    <property type="entry name" value="CARBOXYLESTERASE_B_1"/>
    <property type="match status" value="1"/>
</dbReference>
<keyword evidence="2" id="KW-0719">Serine esterase</keyword>
<dbReference type="Gene3D" id="3.40.50.1820">
    <property type="entry name" value="alpha/beta hydrolase"/>
    <property type="match status" value="1"/>
</dbReference>
<proteinExistence type="inferred from homology"/>
<evidence type="ECO:0000256" key="3">
    <source>
        <dbReference type="ARBA" id="ARBA00022801"/>
    </source>
</evidence>
<evidence type="ECO:0000256" key="4">
    <source>
        <dbReference type="ARBA" id="ARBA00022867"/>
    </source>
</evidence>
<dbReference type="GO" id="GO:0019695">
    <property type="term" value="P:choline metabolic process"/>
    <property type="evidence" value="ECO:0007669"/>
    <property type="project" value="TreeGrafter"/>
</dbReference>
<dbReference type="InterPro" id="IPR002018">
    <property type="entry name" value="CarbesteraseB"/>
</dbReference>
<dbReference type="PROSITE" id="PS00941">
    <property type="entry name" value="CARBOXYLESTERASE_B_2"/>
    <property type="match status" value="1"/>
</dbReference>
<keyword evidence="3 9" id="KW-0378">Hydrolase</keyword>
<evidence type="ECO:0000313" key="11">
    <source>
        <dbReference type="EMBL" id="GFY46079.1"/>
    </source>
</evidence>
<evidence type="ECO:0000256" key="2">
    <source>
        <dbReference type="ARBA" id="ARBA00022487"/>
    </source>
</evidence>
<dbReference type="InterPro" id="IPR050654">
    <property type="entry name" value="AChE-related_enzymes"/>
</dbReference>
<evidence type="ECO:0000259" key="10">
    <source>
        <dbReference type="Pfam" id="PF00135"/>
    </source>
</evidence>
<dbReference type="PRINTS" id="PR00878">
    <property type="entry name" value="CHOLNESTRASE"/>
</dbReference>
<feature type="domain" description="Carboxylesterase type B" evidence="10">
    <location>
        <begin position="32"/>
        <end position="543"/>
    </location>
</feature>
<feature type="active site" description="Charge relay system" evidence="8">
    <location>
        <position position="462"/>
    </location>
</feature>
<dbReference type="GO" id="GO:0005886">
    <property type="term" value="C:plasma membrane"/>
    <property type="evidence" value="ECO:0007669"/>
    <property type="project" value="TreeGrafter"/>
</dbReference>
<dbReference type="InterPro" id="IPR000997">
    <property type="entry name" value="Cholinesterase"/>
</dbReference>
<protein>
    <recommendedName>
        <fullName evidence="9">Carboxylic ester hydrolase</fullName>
        <ecNumber evidence="9">3.1.1.-</ecNumber>
    </recommendedName>
</protein>
<dbReference type="OrthoDB" id="408631at2759"/>
<comment type="catalytic activity">
    <reaction evidence="7">
        <text>acetylcholine + H2O = choline + acetate + H(+)</text>
        <dbReference type="Rhea" id="RHEA:17561"/>
        <dbReference type="ChEBI" id="CHEBI:15354"/>
        <dbReference type="ChEBI" id="CHEBI:15355"/>
        <dbReference type="ChEBI" id="CHEBI:15377"/>
        <dbReference type="ChEBI" id="CHEBI:15378"/>
        <dbReference type="ChEBI" id="CHEBI:30089"/>
        <dbReference type="EC" id="3.1.1.7"/>
    </reaction>
</comment>
<evidence type="ECO:0000256" key="7">
    <source>
        <dbReference type="ARBA" id="ARBA00048484"/>
    </source>
</evidence>
<keyword evidence="12" id="KW-1185">Reference proteome</keyword>
<dbReference type="GO" id="GO:0005615">
    <property type="term" value="C:extracellular space"/>
    <property type="evidence" value="ECO:0007669"/>
    <property type="project" value="TreeGrafter"/>
</dbReference>
<evidence type="ECO:0000256" key="8">
    <source>
        <dbReference type="PIRSR" id="PIRSR600997-1"/>
    </source>
</evidence>
<gene>
    <name evidence="11" type="primary">Bche</name>
    <name evidence="11" type="ORF">TNIN_18261</name>
</gene>
<dbReference type="AlphaFoldDB" id="A0A8X6X4W9"/>
<keyword evidence="6" id="KW-0325">Glycoprotein</keyword>
<dbReference type="EMBL" id="BMAV01005186">
    <property type="protein sequence ID" value="GFY46079.1"/>
    <property type="molecule type" value="Genomic_DNA"/>
</dbReference>
<dbReference type="GO" id="GO:0006581">
    <property type="term" value="P:acetylcholine catabolic process"/>
    <property type="evidence" value="ECO:0007669"/>
    <property type="project" value="TreeGrafter"/>
</dbReference>